<reference evidence="1 2" key="1">
    <citation type="journal article" date="2020" name="IScience">
        <title>Genome Sequencing of the Endangered Kingdonia uniflora (Circaeasteraceae, Ranunculales) Reveals Potential Mechanisms of Evolutionary Specialization.</title>
        <authorList>
            <person name="Sun Y."/>
            <person name="Deng T."/>
            <person name="Zhang A."/>
            <person name="Moore M.J."/>
            <person name="Landis J.B."/>
            <person name="Lin N."/>
            <person name="Zhang H."/>
            <person name="Zhang X."/>
            <person name="Huang J."/>
            <person name="Zhang X."/>
            <person name="Sun H."/>
            <person name="Wang H."/>
        </authorList>
    </citation>
    <scope>NUCLEOTIDE SEQUENCE [LARGE SCALE GENOMIC DNA]</scope>
    <source>
        <strain evidence="1">TB1705</strain>
        <tissue evidence="1">Leaf</tissue>
    </source>
</reference>
<name>A0A7J7LES9_9MAGN</name>
<proteinExistence type="predicted"/>
<keyword evidence="2" id="KW-1185">Reference proteome</keyword>
<dbReference type="AlphaFoldDB" id="A0A7J7LES9"/>
<sequence>MITFGCNESSILDKDGYRYGIEVYERESVEDFASEHRYRQVGPYQALLKDAVKIYTRTMFHKLQDQFDQVVRFVAIERHVEGNVQQLTVKSHSGCTESFELEIELEKLTDSLVSRTMILNPLVVQTKGRAKTDYKKGETIMGNLFSRCNRILTTTTSRKIGVHMH</sequence>
<gene>
    <name evidence="1" type="ORF">GIB67_018271</name>
</gene>
<comment type="caution">
    <text evidence="1">The sequence shown here is derived from an EMBL/GenBank/DDBJ whole genome shotgun (WGS) entry which is preliminary data.</text>
</comment>
<organism evidence="1 2">
    <name type="scientific">Kingdonia uniflora</name>
    <dbReference type="NCBI Taxonomy" id="39325"/>
    <lineage>
        <taxon>Eukaryota</taxon>
        <taxon>Viridiplantae</taxon>
        <taxon>Streptophyta</taxon>
        <taxon>Embryophyta</taxon>
        <taxon>Tracheophyta</taxon>
        <taxon>Spermatophyta</taxon>
        <taxon>Magnoliopsida</taxon>
        <taxon>Ranunculales</taxon>
        <taxon>Circaeasteraceae</taxon>
        <taxon>Kingdonia</taxon>
    </lineage>
</organism>
<protein>
    <submittedName>
        <fullName evidence="1">Uncharacterized protein</fullName>
    </submittedName>
</protein>
<accession>A0A7J7LES9</accession>
<evidence type="ECO:0000313" key="2">
    <source>
        <dbReference type="Proteomes" id="UP000541444"/>
    </source>
</evidence>
<evidence type="ECO:0000313" key="1">
    <source>
        <dbReference type="EMBL" id="KAF6141181.1"/>
    </source>
</evidence>
<dbReference type="EMBL" id="JACGCM010002331">
    <property type="protein sequence ID" value="KAF6141181.1"/>
    <property type="molecule type" value="Genomic_DNA"/>
</dbReference>
<dbReference type="Proteomes" id="UP000541444">
    <property type="component" value="Unassembled WGS sequence"/>
</dbReference>